<protein>
    <submittedName>
        <fullName evidence="1">Kelch protein, putative</fullName>
    </submittedName>
</protein>
<dbReference type="PANTHER" id="PTHR46461:SF1">
    <property type="entry name" value="KELCH DOMAIN-CONTAINING PROTEIN 3"/>
    <property type="match status" value="1"/>
</dbReference>
<accession>A0A151LCB0</accession>
<dbReference type="InterPro" id="IPR052637">
    <property type="entry name" value="KLHDC3-like"/>
</dbReference>
<comment type="caution">
    <text evidence="1">The sequence shown here is derived from an EMBL/GenBank/DDBJ whole genome shotgun (WGS) entry which is preliminary data.</text>
</comment>
<dbReference type="VEuPathDB" id="PlasmoDB:PRG01_1123100"/>
<dbReference type="GO" id="GO:0005737">
    <property type="term" value="C:cytoplasm"/>
    <property type="evidence" value="ECO:0007669"/>
    <property type="project" value="TreeGrafter"/>
</dbReference>
<dbReference type="RefSeq" id="XP_019970325.1">
    <property type="nucleotide sequence ID" value="XM_020114955.1"/>
</dbReference>
<gene>
    <name evidence="1" type="ORF">PRSY57_1124200</name>
</gene>
<dbReference type="Proteomes" id="UP000076359">
    <property type="component" value="Chromosome 11"/>
</dbReference>
<sequence length="203" mass="23583">MTTNKFLLLKKEDSYLSKLTHETVIFGENLYKIVSKTLSSTSTDPLNQTSNENLDSISFCSELLPFYCKSEVIHQGDIFNVRFGHSCLIDKHIVYIYGGNQDIKSYNTKLIEFNLLNNLFKKLDEKNPPKPRYFATLNLIYSTEKKEDCLFLYGGKRGSYITNDTYVYCIKDKTWEHIKVKFSPPPVFGHVSFKYKNIIFIHG</sequence>
<dbReference type="Pfam" id="PF24681">
    <property type="entry name" value="Kelch_KLHDC2_KLHL20_DRC7"/>
    <property type="match status" value="1"/>
</dbReference>
<dbReference type="Gene3D" id="2.120.10.80">
    <property type="entry name" value="Kelch-type beta propeller"/>
    <property type="match status" value="1"/>
</dbReference>
<name>A0A151LCB0_PLARE</name>
<dbReference type="GeneID" id="24531832"/>
<dbReference type="AlphaFoldDB" id="A0A151LCB0"/>
<reference evidence="1 2" key="1">
    <citation type="journal article" date="2016" name="Nat. Commun.">
        <title>Genomes of cryptic chimpanzee Plasmodium species reveal key evolutionary events leading to human malaria.</title>
        <authorList>
            <person name="Sundararaman S.A."/>
            <person name="Plenderleith L.J."/>
            <person name="Liu W."/>
            <person name="Loy D.E."/>
            <person name="Learn G.H."/>
            <person name="Li Y."/>
            <person name="Shaw K.S."/>
            <person name="Ayouba A."/>
            <person name="Peeters M."/>
            <person name="Speede S."/>
            <person name="Shaw G.M."/>
            <person name="Bushman F.D."/>
            <person name="Brisson D."/>
            <person name="Rayner J.C."/>
            <person name="Sharp P.M."/>
            <person name="Hahn B.H."/>
        </authorList>
    </citation>
    <scope>NUCLEOTIDE SEQUENCE [LARGE SCALE GENOMIC DNA]</scope>
    <source>
        <strain evidence="1 2">SY57</strain>
    </source>
</reference>
<evidence type="ECO:0000313" key="1">
    <source>
        <dbReference type="EMBL" id="KYN96592.1"/>
    </source>
</evidence>
<dbReference type="EMBL" id="LVLA01000012">
    <property type="protein sequence ID" value="KYN96592.1"/>
    <property type="molecule type" value="Genomic_DNA"/>
</dbReference>
<organism evidence="1 2">
    <name type="scientific">Plasmodium reichenowi</name>
    <dbReference type="NCBI Taxonomy" id="5854"/>
    <lineage>
        <taxon>Eukaryota</taxon>
        <taxon>Sar</taxon>
        <taxon>Alveolata</taxon>
        <taxon>Apicomplexa</taxon>
        <taxon>Aconoidasida</taxon>
        <taxon>Haemosporida</taxon>
        <taxon>Plasmodiidae</taxon>
        <taxon>Plasmodium</taxon>
        <taxon>Plasmodium (Laverania)</taxon>
    </lineage>
</organism>
<dbReference type="InterPro" id="IPR015915">
    <property type="entry name" value="Kelch-typ_b-propeller"/>
</dbReference>
<dbReference type="PANTHER" id="PTHR46461">
    <property type="entry name" value="KELCH DOMAIN-CONTAINING PROTEIN 3"/>
    <property type="match status" value="1"/>
</dbReference>
<dbReference type="VEuPathDB" id="PlasmoDB:PRCDC_1124200"/>
<dbReference type="GO" id="GO:0003682">
    <property type="term" value="F:chromatin binding"/>
    <property type="evidence" value="ECO:0007669"/>
    <property type="project" value="InterPro"/>
</dbReference>
<proteinExistence type="predicted"/>
<dbReference type="SUPFAM" id="SSF117281">
    <property type="entry name" value="Kelch motif"/>
    <property type="match status" value="1"/>
</dbReference>
<dbReference type="KEGG" id="prei:PRSY57_1124200"/>
<evidence type="ECO:0000313" key="2">
    <source>
        <dbReference type="Proteomes" id="UP000076359"/>
    </source>
</evidence>
<feature type="non-terminal residue" evidence="1">
    <location>
        <position position="203"/>
    </location>
</feature>